<dbReference type="Pfam" id="PF14291">
    <property type="entry name" value="DUF4371"/>
    <property type="match status" value="1"/>
</dbReference>
<dbReference type="GeneID" id="103310646"/>
<dbReference type="SUPFAM" id="SSF53098">
    <property type="entry name" value="Ribonuclease H-like"/>
    <property type="match status" value="1"/>
</dbReference>
<feature type="domain" description="DUF4371" evidence="1">
    <location>
        <begin position="289"/>
        <end position="472"/>
    </location>
</feature>
<organism evidence="2 3">
    <name type="scientific">Acyrthosiphon pisum</name>
    <name type="common">Pea aphid</name>
    <dbReference type="NCBI Taxonomy" id="7029"/>
    <lineage>
        <taxon>Eukaryota</taxon>
        <taxon>Metazoa</taxon>
        <taxon>Ecdysozoa</taxon>
        <taxon>Arthropoda</taxon>
        <taxon>Hexapoda</taxon>
        <taxon>Insecta</taxon>
        <taxon>Pterygota</taxon>
        <taxon>Neoptera</taxon>
        <taxon>Paraneoptera</taxon>
        <taxon>Hemiptera</taxon>
        <taxon>Sternorrhyncha</taxon>
        <taxon>Aphidomorpha</taxon>
        <taxon>Aphidoidea</taxon>
        <taxon>Aphididae</taxon>
        <taxon>Macrosiphini</taxon>
        <taxon>Acyrthosiphon</taxon>
    </lineage>
</organism>
<dbReference type="AlphaFoldDB" id="A0A8R2FBU2"/>
<evidence type="ECO:0000313" key="2">
    <source>
        <dbReference type="EnsemblMetazoa" id="XP_008187835.1"/>
    </source>
</evidence>
<evidence type="ECO:0000313" key="3">
    <source>
        <dbReference type="Proteomes" id="UP000007819"/>
    </source>
</evidence>
<keyword evidence="3" id="KW-1185">Reference proteome</keyword>
<reference evidence="2" key="2">
    <citation type="submission" date="2022-06" db="UniProtKB">
        <authorList>
            <consortium name="EnsemblMetazoa"/>
        </authorList>
    </citation>
    <scope>IDENTIFICATION</scope>
</reference>
<protein>
    <recommendedName>
        <fullName evidence="1">DUF4371 domain-containing protein</fullName>
    </recommendedName>
</protein>
<dbReference type="PANTHER" id="PTHR45749:SF37">
    <property type="entry name" value="OS05G0311600 PROTEIN"/>
    <property type="match status" value="1"/>
</dbReference>
<dbReference type="KEGG" id="api:103310646"/>
<evidence type="ECO:0000259" key="1">
    <source>
        <dbReference type="Pfam" id="PF14291"/>
    </source>
</evidence>
<dbReference type="OrthoDB" id="6591593at2759"/>
<accession>A0A8R2FBU2</accession>
<dbReference type="Proteomes" id="UP000007819">
    <property type="component" value="Unassembled WGS sequence"/>
</dbReference>
<dbReference type="EnsemblMetazoa" id="XM_008189613.1">
    <property type="protein sequence ID" value="XP_008187835.1"/>
    <property type="gene ID" value="LOC103310646"/>
</dbReference>
<dbReference type="PANTHER" id="PTHR45749">
    <property type="match status" value="1"/>
</dbReference>
<dbReference type="RefSeq" id="XP_008187835.1">
    <property type="nucleotide sequence ID" value="XM_008189613.1"/>
</dbReference>
<reference evidence="3" key="1">
    <citation type="submission" date="2010-06" db="EMBL/GenBank/DDBJ databases">
        <authorList>
            <person name="Jiang H."/>
            <person name="Abraham K."/>
            <person name="Ali S."/>
            <person name="Alsbrooks S.L."/>
            <person name="Anim B.N."/>
            <person name="Anosike U.S."/>
            <person name="Attaway T."/>
            <person name="Bandaranaike D.P."/>
            <person name="Battles P.K."/>
            <person name="Bell S.N."/>
            <person name="Bell A.V."/>
            <person name="Beltran B."/>
            <person name="Bickham C."/>
            <person name="Bustamante Y."/>
            <person name="Caleb T."/>
            <person name="Canada A."/>
            <person name="Cardenas V."/>
            <person name="Carter K."/>
            <person name="Chacko J."/>
            <person name="Chandrabose M.N."/>
            <person name="Chavez D."/>
            <person name="Chavez A."/>
            <person name="Chen L."/>
            <person name="Chu H.-S."/>
            <person name="Claassen K.J."/>
            <person name="Cockrell R."/>
            <person name="Collins M."/>
            <person name="Cooper J.A."/>
            <person name="Cree A."/>
            <person name="Curry S.M."/>
            <person name="Da Y."/>
            <person name="Dao M.D."/>
            <person name="Das B."/>
            <person name="Davila M.-L."/>
            <person name="Davy-Carroll L."/>
            <person name="Denson S."/>
            <person name="Dinh H."/>
            <person name="Ebong V.E."/>
            <person name="Edwards J.R."/>
            <person name="Egan A."/>
            <person name="El-Daye J."/>
            <person name="Escobedo L."/>
            <person name="Fernandez S."/>
            <person name="Fernando P.R."/>
            <person name="Flagg N."/>
            <person name="Forbes L.D."/>
            <person name="Fowler R.G."/>
            <person name="Fu Q."/>
            <person name="Gabisi R.A."/>
            <person name="Ganer J."/>
            <person name="Garbino Pronczuk A."/>
            <person name="Garcia R.M."/>
            <person name="Garner T."/>
            <person name="Garrett T.E."/>
            <person name="Gonzalez D.A."/>
            <person name="Hamid H."/>
            <person name="Hawkins E.S."/>
            <person name="Hirani K."/>
            <person name="Hogues M.E."/>
            <person name="Hollins B."/>
            <person name="Hsiao C.-H."/>
            <person name="Jabil R."/>
            <person name="James M.L."/>
            <person name="Jhangiani S.N."/>
            <person name="Johnson B."/>
            <person name="Johnson Q."/>
            <person name="Joshi V."/>
            <person name="Kalu J.B."/>
            <person name="Kam C."/>
            <person name="Kashfia A."/>
            <person name="Keebler J."/>
            <person name="Kisamo H."/>
            <person name="Kovar C.L."/>
            <person name="Lago L.A."/>
            <person name="Lai C.-Y."/>
            <person name="Laidlaw J."/>
            <person name="Lara F."/>
            <person name="Le T.-K."/>
            <person name="Lee S.L."/>
            <person name="Legall F.H."/>
            <person name="Lemon S.J."/>
            <person name="Lewis L.R."/>
            <person name="Li B."/>
            <person name="Liu Y."/>
            <person name="Liu Y.-S."/>
            <person name="Lopez J."/>
            <person name="Lozado R.J."/>
            <person name="Lu J."/>
            <person name="Madu R.C."/>
            <person name="Maheshwari M."/>
            <person name="Maheshwari R."/>
            <person name="Malloy K."/>
            <person name="Martinez E."/>
            <person name="Mathew T."/>
            <person name="Mercado I.C."/>
            <person name="Mercado C."/>
            <person name="Meyer B."/>
            <person name="Montgomery K."/>
            <person name="Morgan M.B."/>
            <person name="Munidasa M."/>
            <person name="Nazareth L.V."/>
            <person name="Nelson J."/>
            <person name="Ng B.M."/>
            <person name="Nguyen N.B."/>
            <person name="Nguyen P.Q."/>
            <person name="Nguyen T."/>
            <person name="Obregon M."/>
            <person name="Okwuonu G.O."/>
            <person name="Onwere C.G."/>
            <person name="Orozco G."/>
            <person name="Parra A."/>
            <person name="Patel S."/>
            <person name="Patil S."/>
            <person name="Perez A."/>
            <person name="Perez Y."/>
            <person name="Pham C."/>
            <person name="Primus E.L."/>
            <person name="Pu L.-L."/>
            <person name="Puazo M."/>
            <person name="Qin X."/>
            <person name="Quiroz J.B."/>
            <person name="Reese J."/>
            <person name="Richards S."/>
            <person name="Rives C.M."/>
            <person name="Robberts R."/>
            <person name="Ruiz S.J."/>
            <person name="Ruiz M.J."/>
            <person name="Santibanez J."/>
            <person name="Schneider B.W."/>
            <person name="Sisson I."/>
            <person name="Smith M."/>
            <person name="Sodergren E."/>
            <person name="Song X.-Z."/>
            <person name="Song B.B."/>
            <person name="Summersgill H."/>
            <person name="Thelus R."/>
            <person name="Thornton R.D."/>
            <person name="Trejos Z.Y."/>
            <person name="Usmani K."/>
            <person name="Vattathil S."/>
            <person name="Villasana D."/>
            <person name="Walker D.L."/>
            <person name="Wang S."/>
            <person name="Wang K."/>
            <person name="White C.S."/>
            <person name="Williams A.C."/>
            <person name="Williamson J."/>
            <person name="Wilson K."/>
            <person name="Woghiren I.O."/>
            <person name="Woodworth J.R."/>
            <person name="Worley K.C."/>
            <person name="Wright R.A."/>
            <person name="Wu W."/>
            <person name="Young L."/>
            <person name="Zhang L."/>
            <person name="Zhang J."/>
            <person name="Zhu Y."/>
            <person name="Muzny D.M."/>
            <person name="Weinstock G."/>
            <person name="Gibbs R.A."/>
        </authorList>
    </citation>
    <scope>NUCLEOTIDE SEQUENCE [LARGE SCALE GENOMIC DNA]</scope>
    <source>
        <strain evidence="3">LSR1</strain>
    </source>
</reference>
<proteinExistence type="predicted"/>
<dbReference type="InterPro" id="IPR012337">
    <property type="entry name" value="RNaseH-like_sf"/>
</dbReference>
<dbReference type="InterPro" id="IPR025398">
    <property type="entry name" value="DUF4371"/>
</dbReference>
<sequence>MNSTSCKCGRIRGELNKTNWTRHLESCSKKRKLHSTSITSFFKLPVKTSSTTTLPLPTRRTEKINDNTDNDPATVCAIEDNVITSNGQLNIMNSNTYEAKDTFSEDNVITSNGQLNIMNSNTYEAKDTFSDIFSTPSAFLNDPGNWPLHIPCSMKGYYLELGTCQPTPIELFNNIFPKIGDKNGEIRSFHESYYTKTLPDGTCSRRSWLSYSPSLNRIFCISCKIFGLPKAKNMIMASSGSNDFKNLKRNIEAHETCMHHLQAEISRTLFASNYRIDVEIVHSANQKIADNREILKVVIDVLVYIARQNISLRGHNESCSSMNKGNFLELLQLLAKYHPILQNHLNKIGNKKKNRLTLLSHDSQNKLLKILADIVRSFILKQVQKSGLFSVIIDTTTDIAKLEQFCLVIRYVDEYNKVQERLVSLETAPDSSGLGMFQLFSKITETHNIDWKTQLCAQAYDGASCMQGIYSGLRTHIQKENPRAVYIWCFAHVINLVVVDTCDCSVETKVFLGDIQAINEFMRARKRTAKFIHYQKECFPKDRIRRLKHFSTTRWTSHGRAIDVVYEKYQALLKTLNYLSTADDLDRDTVSKAKSLANTISSFKFIISMELMKSIFSITTPLSKCLQSKNLDFIQALVLIDEAQKSLQYMRSDEGFMSLVNAAKTFSSNQNLTEVDFREIRHRRKKQMAGEIAMDETVMLASERYKTTVYFVVLDTIINAISTRFCEAKEILKDL</sequence>
<name>A0A8R2FBU2_ACYPI</name>